<dbReference type="Pfam" id="PF03466">
    <property type="entry name" value="LysR_substrate"/>
    <property type="match status" value="1"/>
</dbReference>
<sequence length="289" mass="31227">MNFEHLRALAAVIDEGTFEAAADRLHISPSAVSQRIKALEKSAGQVVVRRAVPCTPTDAGSALLRLARQVQLLEAEAREALGSAGSAVTATPVAVNADSLATWFLPLLEEAAGWTDTTLDLHVEDQDHSSKLLRQGDVLGAVTSDLSPVNGCRAVRLGAMRYVPAAAPALRERFTRTDGVDWEAMPVLQFNSKDNLQRSFLASHGVAGTPPTHIVPSSEAFVAAVRAGLGWGMVPELQVGSDFDDGRLELLDTRAHHDVVLYWQAWTLQSERLNRLTAAVRRASRQLRS</sequence>
<dbReference type="SUPFAM" id="SSF46785">
    <property type="entry name" value="Winged helix' DNA-binding domain"/>
    <property type="match status" value="1"/>
</dbReference>
<keyword evidence="8" id="KW-1185">Reference proteome</keyword>
<evidence type="ECO:0000256" key="2">
    <source>
        <dbReference type="ARBA" id="ARBA00023015"/>
    </source>
</evidence>
<dbReference type="NCBIfam" id="NF009888">
    <property type="entry name" value="PRK13348.1"/>
    <property type="match status" value="1"/>
</dbReference>
<comment type="similarity">
    <text evidence="1">Belongs to the LysR transcriptional regulatory family.</text>
</comment>
<dbReference type="NCBIfam" id="TIGR03298">
    <property type="entry name" value="argP"/>
    <property type="match status" value="1"/>
</dbReference>
<dbReference type="InterPro" id="IPR017685">
    <property type="entry name" value="ArgP"/>
</dbReference>
<dbReference type="InterPro" id="IPR036390">
    <property type="entry name" value="WH_DNA-bd_sf"/>
</dbReference>
<dbReference type="Gene3D" id="3.40.190.290">
    <property type="match status" value="1"/>
</dbReference>
<proteinExistence type="inferred from homology"/>
<name>A0ABZ2ZUF1_9MICC</name>
<keyword evidence="4" id="KW-0010">Activator</keyword>
<evidence type="ECO:0000256" key="4">
    <source>
        <dbReference type="ARBA" id="ARBA00023159"/>
    </source>
</evidence>
<evidence type="ECO:0000313" key="7">
    <source>
        <dbReference type="EMBL" id="WZP15321.1"/>
    </source>
</evidence>
<accession>A0ABZ2ZUF1</accession>
<dbReference type="NCBIfam" id="NF002964">
    <property type="entry name" value="PRK03635.1"/>
    <property type="match status" value="1"/>
</dbReference>
<keyword evidence="5" id="KW-0804">Transcription</keyword>
<protein>
    <submittedName>
        <fullName evidence="7">LysR family transcriptional regulator ArgP</fullName>
    </submittedName>
</protein>
<keyword evidence="2" id="KW-0805">Transcription regulation</keyword>
<dbReference type="InterPro" id="IPR000847">
    <property type="entry name" value="LysR_HTH_N"/>
</dbReference>
<keyword evidence="3" id="KW-0238">DNA-binding</keyword>
<evidence type="ECO:0000256" key="3">
    <source>
        <dbReference type="ARBA" id="ARBA00023125"/>
    </source>
</evidence>
<dbReference type="InterPro" id="IPR005119">
    <property type="entry name" value="LysR_subst-bd"/>
</dbReference>
<dbReference type="PANTHER" id="PTHR30579:SF2">
    <property type="entry name" value="HTH-TYPE TRANSCRIPTIONAL REGULATOR ARGP"/>
    <property type="match status" value="1"/>
</dbReference>
<evidence type="ECO:0000256" key="1">
    <source>
        <dbReference type="ARBA" id="ARBA00009437"/>
    </source>
</evidence>
<dbReference type="PROSITE" id="PS50931">
    <property type="entry name" value="HTH_LYSR"/>
    <property type="match status" value="1"/>
</dbReference>
<dbReference type="SUPFAM" id="SSF53850">
    <property type="entry name" value="Periplasmic binding protein-like II"/>
    <property type="match status" value="1"/>
</dbReference>
<dbReference type="PANTHER" id="PTHR30579">
    <property type="entry name" value="TRANSCRIPTIONAL REGULATOR"/>
    <property type="match status" value="1"/>
</dbReference>
<dbReference type="EMBL" id="CP151657">
    <property type="protein sequence ID" value="WZP15321.1"/>
    <property type="molecule type" value="Genomic_DNA"/>
</dbReference>
<dbReference type="Gene3D" id="1.10.10.10">
    <property type="entry name" value="Winged helix-like DNA-binding domain superfamily/Winged helix DNA-binding domain"/>
    <property type="match status" value="1"/>
</dbReference>
<evidence type="ECO:0000259" key="6">
    <source>
        <dbReference type="PROSITE" id="PS50931"/>
    </source>
</evidence>
<organism evidence="7 8">
    <name type="scientific">Arthrobacter citreus</name>
    <dbReference type="NCBI Taxonomy" id="1670"/>
    <lineage>
        <taxon>Bacteria</taxon>
        <taxon>Bacillati</taxon>
        <taxon>Actinomycetota</taxon>
        <taxon>Actinomycetes</taxon>
        <taxon>Micrococcales</taxon>
        <taxon>Micrococcaceae</taxon>
        <taxon>Arthrobacter</taxon>
    </lineage>
</organism>
<evidence type="ECO:0000256" key="5">
    <source>
        <dbReference type="ARBA" id="ARBA00023163"/>
    </source>
</evidence>
<dbReference type="Pfam" id="PF00126">
    <property type="entry name" value="HTH_1"/>
    <property type="match status" value="1"/>
</dbReference>
<dbReference type="InterPro" id="IPR036388">
    <property type="entry name" value="WH-like_DNA-bd_sf"/>
</dbReference>
<evidence type="ECO:0000313" key="8">
    <source>
        <dbReference type="Proteomes" id="UP001448858"/>
    </source>
</evidence>
<reference evidence="7 8" key="1">
    <citation type="submission" date="2024-04" db="EMBL/GenBank/DDBJ databases">
        <title>Arthrobacter sp. from Plains bison fecal sample.</title>
        <authorList>
            <person name="Ruzzini A."/>
        </authorList>
    </citation>
    <scope>NUCLEOTIDE SEQUENCE [LARGE SCALE GENOMIC DNA]</scope>
    <source>
        <strain evidence="7 8">EINP1</strain>
    </source>
</reference>
<dbReference type="RefSeq" id="WP_342022986.1">
    <property type="nucleotide sequence ID" value="NZ_CP151657.1"/>
</dbReference>
<gene>
    <name evidence="7" type="ORF">AAE021_14280</name>
</gene>
<dbReference type="InterPro" id="IPR050176">
    <property type="entry name" value="LTTR"/>
</dbReference>
<dbReference type="Proteomes" id="UP001448858">
    <property type="component" value="Chromosome"/>
</dbReference>
<feature type="domain" description="HTH lysR-type" evidence="6">
    <location>
        <begin position="1"/>
        <end position="57"/>
    </location>
</feature>